<evidence type="ECO:0000256" key="6">
    <source>
        <dbReference type="ARBA" id="ARBA00022813"/>
    </source>
</evidence>
<evidence type="ECO:0000256" key="9">
    <source>
        <dbReference type="ARBA" id="ARBA00023163"/>
    </source>
</evidence>
<dbReference type="GO" id="GO:0006281">
    <property type="term" value="P:DNA repair"/>
    <property type="evidence" value="ECO:0007669"/>
    <property type="project" value="UniProtKB-KW"/>
</dbReference>
<evidence type="ECO:0000256" key="8">
    <source>
        <dbReference type="ARBA" id="ARBA00023125"/>
    </source>
</evidence>
<evidence type="ECO:0000313" key="15">
    <source>
        <dbReference type="Proteomes" id="UP000516160"/>
    </source>
</evidence>
<dbReference type="GO" id="GO:0045892">
    <property type="term" value="P:negative regulation of DNA-templated transcription"/>
    <property type="evidence" value="ECO:0007669"/>
    <property type="project" value="InterPro"/>
</dbReference>
<accession>A0A7G9W8F6</accession>
<dbReference type="Gene3D" id="1.10.260.40">
    <property type="entry name" value="lambda repressor-like DNA-binding domains"/>
    <property type="match status" value="1"/>
</dbReference>
<keyword evidence="15" id="KW-1185">Reference proteome</keyword>
<dbReference type="GO" id="GO:0003677">
    <property type="term" value="F:DNA binding"/>
    <property type="evidence" value="ECO:0007669"/>
    <property type="project" value="UniProtKB-KW"/>
</dbReference>
<evidence type="ECO:0000256" key="7">
    <source>
        <dbReference type="ARBA" id="ARBA00023015"/>
    </source>
</evidence>
<dbReference type="InterPro" id="IPR006200">
    <property type="entry name" value="LexA"/>
</dbReference>
<dbReference type="InterPro" id="IPR036286">
    <property type="entry name" value="LexA/Signal_pep-like_sf"/>
</dbReference>
<keyword evidence="5 12" id="KW-0378">Hydrolase</keyword>
<dbReference type="GO" id="GO:0004252">
    <property type="term" value="F:serine-type endopeptidase activity"/>
    <property type="evidence" value="ECO:0007669"/>
    <property type="project" value="UniProtKB-EC"/>
</dbReference>
<evidence type="ECO:0000256" key="4">
    <source>
        <dbReference type="ARBA" id="ARBA00022763"/>
    </source>
</evidence>
<dbReference type="GO" id="GO:0006260">
    <property type="term" value="P:DNA replication"/>
    <property type="evidence" value="ECO:0007669"/>
    <property type="project" value="UniProtKB-KW"/>
</dbReference>
<evidence type="ECO:0000256" key="12">
    <source>
        <dbReference type="RuleBase" id="RU003991"/>
    </source>
</evidence>
<dbReference type="PANTHER" id="PTHR33516">
    <property type="entry name" value="LEXA REPRESSOR"/>
    <property type="match status" value="1"/>
</dbReference>
<dbReference type="InterPro" id="IPR015927">
    <property type="entry name" value="Peptidase_S24_S26A/B/C"/>
</dbReference>
<dbReference type="KEGG" id="acae:HYG86_09355"/>
<dbReference type="AlphaFoldDB" id="A0A7G9W8F6"/>
<dbReference type="PANTHER" id="PTHR33516:SF2">
    <property type="entry name" value="LEXA REPRESSOR-RELATED"/>
    <property type="match status" value="1"/>
</dbReference>
<dbReference type="SUPFAM" id="SSF51306">
    <property type="entry name" value="LexA/Signal peptidase"/>
    <property type="match status" value="1"/>
</dbReference>
<dbReference type="EMBL" id="CP058559">
    <property type="protein sequence ID" value="QNO14968.1"/>
    <property type="molecule type" value="Genomic_DNA"/>
</dbReference>
<proteinExistence type="inferred from homology"/>
<dbReference type="RefSeq" id="WP_213165332.1">
    <property type="nucleotide sequence ID" value="NZ_CP058559.1"/>
</dbReference>
<keyword evidence="4" id="KW-0227">DNA damage</keyword>
<dbReference type="SMART" id="SM00530">
    <property type="entry name" value="HTH_XRE"/>
    <property type="match status" value="1"/>
</dbReference>
<reference evidence="14 15" key="1">
    <citation type="submission" date="2020-07" db="EMBL/GenBank/DDBJ databases">
        <title>Alkalicella. sp. LB2 genome.</title>
        <authorList>
            <person name="Postec A."/>
            <person name="Quemeneur M."/>
        </authorList>
    </citation>
    <scope>NUCLEOTIDE SEQUENCE [LARGE SCALE GENOMIC DNA]</scope>
    <source>
        <strain evidence="14 15">LB2</strain>
    </source>
</reference>
<sequence>MNKKIGKRIELKRKEKGLTLKELGDKIGVASSTILRYEKGEISTIKLPVIESIAKILEVDPAWLVLKSDNPAPAKITKSDIKQIPVLGSIAAGTPILAEENIEDYFSIDGRIKADFALNIKGDSMINAGINEGDIVFIHQTPTLENGEIGAILVEGEATLKKFYKNEDSIVLQSENNKYPPMVFTGGDIKILGKLSAVLNISK</sequence>
<dbReference type="PROSITE" id="PS50943">
    <property type="entry name" value="HTH_CROC1"/>
    <property type="match status" value="1"/>
</dbReference>
<dbReference type="Proteomes" id="UP000516160">
    <property type="component" value="Chromosome"/>
</dbReference>
<name>A0A7G9W8F6_ALKCA</name>
<dbReference type="Pfam" id="PF01381">
    <property type="entry name" value="HTH_3"/>
    <property type="match status" value="1"/>
</dbReference>
<dbReference type="SUPFAM" id="SSF47413">
    <property type="entry name" value="lambda repressor-like DNA-binding domains"/>
    <property type="match status" value="1"/>
</dbReference>
<dbReference type="InterPro" id="IPR006197">
    <property type="entry name" value="Peptidase_S24_LexA"/>
</dbReference>
<dbReference type="InterPro" id="IPR001387">
    <property type="entry name" value="Cro/C1-type_HTH"/>
</dbReference>
<dbReference type="CDD" id="cd06529">
    <property type="entry name" value="S24_LexA-like"/>
    <property type="match status" value="1"/>
</dbReference>
<dbReference type="CDD" id="cd00093">
    <property type="entry name" value="HTH_XRE"/>
    <property type="match status" value="1"/>
</dbReference>
<keyword evidence="9" id="KW-0804">Transcription</keyword>
<dbReference type="Pfam" id="PF00717">
    <property type="entry name" value="Peptidase_S24"/>
    <property type="match status" value="1"/>
</dbReference>
<gene>
    <name evidence="14" type="primary">lexA</name>
    <name evidence="14" type="ORF">HYG86_09355</name>
</gene>
<evidence type="ECO:0000256" key="10">
    <source>
        <dbReference type="ARBA" id="ARBA00023204"/>
    </source>
</evidence>
<evidence type="ECO:0000256" key="11">
    <source>
        <dbReference type="ARBA" id="ARBA00023236"/>
    </source>
</evidence>
<keyword evidence="7" id="KW-0805">Transcription regulation</keyword>
<feature type="domain" description="HTH cro/C1-type" evidence="13">
    <location>
        <begin position="9"/>
        <end position="64"/>
    </location>
</feature>
<evidence type="ECO:0000256" key="5">
    <source>
        <dbReference type="ARBA" id="ARBA00022801"/>
    </source>
</evidence>
<evidence type="ECO:0000256" key="1">
    <source>
        <dbReference type="ARBA" id="ARBA00007484"/>
    </source>
</evidence>
<dbReference type="EC" id="3.4.21.88" evidence="14"/>
<dbReference type="NCBIfam" id="TIGR00498">
    <property type="entry name" value="lexA"/>
    <property type="match status" value="1"/>
</dbReference>
<keyword evidence="11" id="KW-0742">SOS response</keyword>
<comment type="similarity">
    <text evidence="1 12">Belongs to the peptidase S24 family.</text>
</comment>
<evidence type="ECO:0000256" key="2">
    <source>
        <dbReference type="ARBA" id="ARBA00022491"/>
    </source>
</evidence>
<evidence type="ECO:0000313" key="14">
    <source>
        <dbReference type="EMBL" id="QNO14968.1"/>
    </source>
</evidence>
<evidence type="ECO:0000256" key="3">
    <source>
        <dbReference type="ARBA" id="ARBA00022705"/>
    </source>
</evidence>
<organism evidence="14 15">
    <name type="scientific">Alkalicella caledoniensis</name>
    <dbReference type="NCBI Taxonomy" id="2731377"/>
    <lineage>
        <taxon>Bacteria</taxon>
        <taxon>Bacillati</taxon>
        <taxon>Bacillota</taxon>
        <taxon>Clostridia</taxon>
        <taxon>Eubacteriales</taxon>
        <taxon>Proteinivoracaceae</taxon>
        <taxon>Alkalicella</taxon>
    </lineage>
</organism>
<protein>
    <submittedName>
        <fullName evidence="14">Repressor LexA</fullName>
        <ecNumber evidence="14">3.4.21.88</ecNumber>
    </submittedName>
</protein>
<keyword evidence="3" id="KW-0235">DNA replication</keyword>
<dbReference type="InterPro" id="IPR050077">
    <property type="entry name" value="LexA_repressor"/>
</dbReference>
<keyword evidence="8" id="KW-0238">DNA-binding</keyword>
<evidence type="ECO:0000259" key="13">
    <source>
        <dbReference type="PROSITE" id="PS50943"/>
    </source>
</evidence>
<dbReference type="Gene3D" id="2.10.109.10">
    <property type="entry name" value="Umud Fragment, subunit A"/>
    <property type="match status" value="1"/>
</dbReference>
<keyword evidence="2" id="KW-0678">Repressor</keyword>
<keyword evidence="10" id="KW-0234">DNA repair</keyword>
<dbReference type="InterPro" id="IPR010982">
    <property type="entry name" value="Lambda_DNA-bd_dom_sf"/>
</dbReference>
<dbReference type="GO" id="GO:0009432">
    <property type="term" value="P:SOS response"/>
    <property type="evidence" value="ECO:0007669"/>
    <property type="project" value="UniProtKB-KW"/>
</dbReference>
<keyword evidence="6 12" id="KW-0068">Autocatalytic cleavage</keyword>
<dbReference type="PRINTS" id="PR00726">
    <property type="entry name" value="LEXASERPTASE"/>
</dbReference>
<dbReference type="InterPro" id="IPR039418">
    <property type="entry name" value="LexA-like"/>
</dbReference>